<sequence>MINVYDLINQAGNFKGTEGQKNVCSALAKQTLECGYFILDYCSQKSFWERTAKHIFSQIDDVITQYGNKFNELKNAFQLDTIVGTQLLVQRIFAHVQHHEEQTQLPHMPYAEGVRHQTGKQCLSGTRKELLDNIKDWIDSPKQNGPKICLLTGLSGTGKSSVAHSIAEHYYQLKRLGSSFCFNKDKDRDHEWSKRLFTTLAVDIAQFDPAFRHALVNSIGNNKALQFVQDLNDQVQNFIISPMQNLTFVGPIHCGTPEILRC</sequence>
<protein>
    <submittedName>
        <fullName evidence="1">Uncharacterized protein</fullName>
    </submittedName>
</protein>
<comment type="caution">
    <text evidence="1">The sequence shown here is derived from an EMBL/GenBank/DDBJ whole genome shotgun (WGS) entry which is preliminary data.</text>
</comment>
<dbReference type="EMBL" id="MU275930">
    <property type="protein sequence ID" value="KAI0046239.1"/>
    <property type="molecule type" value="Genomic_DNA"/>
</dbReference>
<gene>
    <name evidence="1" type="ORF">FA95DRAFT_1404941</name>
</gene>
<organism evidence="1 2">
    <name type="scientific">Auriscalpium vulgare</name>
    <dbReference type="NCBI Taxonomy" id="40419"/>
    <lineage>
        <taxon>Eukaryota</taxon>
        <taxon>Fungi</taxon>
        <taxon>Dikarya</taxon>
        <taxon>Basidiomycota</taxon>
        <taxon>Agaricomycotina</taxon>
        <taxon>Agaricomycetes</taxon>
        <taxon>Russulales</taxon>
        <taxon>Auriscalpiaceae</taxon>
        <taxon>Auriscalpium</taxon>
    </lineage>
</organism>
<reference evidence="1" key="1">
    <citation type="submission" date="2021-02" db="EMBL/GenBank/DDBJ databases">
        <authorList>
            <consortium name="DOE Joint Genome Institute"/>
            <person name="Ahrendt S."/>
            <person name="Looney B.P."/>
            <person name="Miyauchi S."/>
            <person name="Morin E."/>
            <person name="Drula E."/>
            <person name="Courty P.E."/>
            <person name="Chicoki N."/>
            <person name="Fauchery L."/>
            <person name="Kohler A."/>
            <person name="Kuo A."/>
            <person name="Labutti K."/>
            <person name="Pangilinan J."/>
            <person name="Lipzen A."/>
            <person name="Riley R."/>
            <person name="Andreopoulos W."/>
            <person name="He G."/>
            <person name="Johnson J."/>
            <person name="Barry K.W."/>
            <person name="Grigoriev I.V."/>
            <person name="Nagy L."/>
            <person name="Hibbett D."/>
            <person name="Henrissat B."/>
            <person name="Matheny P.B."/>
            <person name="Labbe J."/>
            <person name="Martin F."/>
        </authorList>
    </citation>
    <scope>NUCLEOTIDE SEQUENCE</scope>
    <source>
        <strain evidence="1">FP105234-sp</strain>
    </source>
</reference>
<reference evidence="1" key="2">
    <citation type="journal article" date="2022" name="New Phytol.">
        <title>Evolutionary transition to the ectomycorrhizal habit in the genomes of a hyperdiverse lineage of mushroom-forming fungi.</title>
        <authorList>
            <person name="Looney B."/>
            <person name="Miyauchi S."/>
            <person name="Morin E."/>
            <person name="Drula E."/>
            <person name="Courty P.E."/>
            <person name="Kohler A."/>
            <person name="Kuo A."/>
            <person name="LaButti K."/>
            <person name="Pangilinan J."/>
            <person name="Lipzen A."/>
            <person name="Riley R."/>
            <person name="Andreopoulos W."/>
            <person name="He G."/>
            <person name="Johnson J."/>
            <person name="Nolan M."/>
            <person name="Tritt A."/>
            <person name="Barry K.W."/>
            <person name="Grigoriev I.V."/>
            <person name="Nagy L.G."/>
            <person name="Hibbett D."/>
            <person name="Henrissat B."/>
            <person name="Matheny P.B."/>
            <person name="Labbe J."/>
            <person name="Martin F.M."/>
        </authorList>
    </citation>
    <scope>NUCLEOTIDE SEQUENCE</scope>
    <source>
        <strain evidence="1">FP105234-sp</strain>
    </source>
</reference>
<proteinExistence type="predicted"/>
<name>A0ACB8RPP1_9AGAM</name>
<accession>A0ACB8RPP1</accession>
<keyword evidence="2" id="KW-1185">Reference proteome</keyword>
<evidence type="ECO:0000313" key="2">
    <source>
        <dbReference type="Proteomes" id="UP000814033"/>
    </source>
</evidence>
<dbReference type="Proteomes" id="UP000814033">
    <property type="component" value="Unassembled WGS sequence"/>
</dbReference>
<evidence type="ECO:0000313" key="1">
    <source>
        <dbReference type="EMBL" id="KAI0046239.1"/>
    </source>
</evidence>